<comment type="caution">
    <text evidence="3">The sequence shown here is derived from an EMBL/GenBank/DDBJ whole genome shotgun (WGS) entry which is preliminary data.</text>
</comment>
<evidence type="ECO:0008006" key="5">
    <source>
        <dbReference type="Google" id="ProtNLM"/>
    </source>
</evidence>
<dbReference type="OrthoDB" id="264640at2759"/>
<reference evidence="3 4" key="1">
    <citation type="submission" date="2021-03" db="EMBL/GenBank/DDBJ databases">
        <title>Leishmania (Mundinia) martiniquensis Genome sequencing and assembly.</title>
        <authorList>
            <person name="Almutairi H."/>
            <person name="Gatherer D."/>
        </authorList>
    </citation>
    <scope>NUCLEOTIDE SEQUENCE [LARGE SCALE GENOMIC DNA]</scope>
    <source>
        <strain evidence="3">LSCM1</strain>
    </source>
</reference>
<feature type="region of interest" description="Disordered" evidence="1">
    <location>
        <begin position="185"/>
        <end position="224"/>
    </location>
</feature>
<dbReference type="KEGG" id="lmat:92514688"/>
<dbReference type="RefSeq" id="XP_067178973.1">
    <property type="nucleotide sequence ID" value="XM_067322176.1"/>
</dbReference>
<organism evidence="3 4">
    <name type="scientific">Leishmania martiniquensis</name>
    <dbReference type="NCBI Taxonomy" id="1580590"/>
    <lineage>
        <taxon>Eukaryota</taxon>
        <taxon>Discoba</taxon>
        <taxon>Euglenozoa</taxon>
        <taxon>Kinetoplastea</taxon>
        <taxon>Metakinetoplastina</taxon>
        <taxon>Trypanosomatida</taxon>
        <taxon>Trypanosomatidae</taxon>
        <taxon>Leishmaniinae</taxon>
        <taxon>Leishmania</taxon>
    </lineage>
</organism>
<dbReference type="Proteomes" id="UP000673552">
    <property type="component" value="Chromosome 21"/>
</dbReference>
<dbReference type="EMBL" id="JAFEUZ010000021">
    <property type="protein sequence ID" value="KAG5479418.1"/>
    <property type="molecule type" value="Genomic_DNA"/>
</dbReference>
<dbReference type="SUPFAM" id="SSF63491">
    <property type="entry name" value="BAG domain"/>
    <property type="match status" value="1"/>
</dbReference>
<dbReference type="Gene3D" id="1.20.58.120">
    <property type="entry name" value="BAG domain"/>
    <property type="match status" value="1"/>
</dbReference>
<evidence type="ECO:0000256" key="1">
    <source>
        <dbReference type="SAM" id="MobiDB-lite"/>
    </source>
</evidence>
<accession>A0A836HDI3</accession>
<dbReference type="InterPro" id="IPR036533">
    <property type="entry name" value="BAG_dom_sf"/>
</dbReference>
<evidence type="ECO:0000256" key="2">
    <source>
        <dbReference type="SAM" id="Phobius"/>
    </source>
</evidence>
<dbReference type="GeneID" id="92514688"/>
<evidence type="ECO:0000313" key="3">
    <source>
        <dbReference type="EMBL" id="KAG5479418.1"/>
    </source>
</evidence>
<keyword evidence="2" id="KW-0472">Membrane</keyword>
<protein>
    <recommendedName>
        <fullName evidence="5">BAG domain-containing protein</fullName>
    </recommendedName>
</protein>
<name>A0A836HDI3_9TRYP</name>
<gene>
    <name evidence="3" type="ORF">LSCM1_04679</name>
</gene>
<sequence>MWASRRRVATAVPEASASTYAPVPPSLSLSTSSIDASPQWRLVSTLSQKVSRQLARCPVQYIYASAAAALVLTVTGSLLACHLVHRWKDPVRRGRSNTAVPALSHSATTNCRCSDGKSGSMKWSKAAPARCGAEDGDDVDFADPAESAFLAYVHRIRKQKEAPLVAALSNLETAAAELAEMRRKLSHHDNPPKGEKGDGCDHDSSRAYESSTDNGGSHDGAGEDSAVAEAQAKVYRLAVVADELLTQWICSLDGVPVRQSEVLKQRRKALVQEAAALTRRISPHLPHVGE</sequence>
<evidence type="ECO:0000313" key="4">
    <source>
        <dbReference type="Proteomes" id="UP000673552"/>
    </source>
</evidence>
<dbReference type="SMR" id="A0A836HDI3"/>
<feature type="compositionally biased region" description="Basic and acidic residues" evidence="1">
    <location>
        <begin position="185"/>
        <end position="206"/>
    </location>
</feature>
<keyword evidence="2" id="KW-0812">Transmembrane</keyword>
<proteinExistence type="predicted"/>
<dbReference type="GO" id="GO:0051087">
    <property type="term" value="F:protein-folding chaperone binding"/>
    <property type="evidence" value="ECO:0007669"/>
    <property type="project" value="InterPro"/>
</dbReference>
<keyword evidence="4" id="KW-1185">Reference proteome</keyword>
<feature type="transmembrane region" description="Helical" evidence="2">
    <location>
        <begin position="61"/>
        <end position="85"/>
    </location>
</feature>
<keyword evidence="2" id="KW-1133">Transmembrane helix</keyword>
<dbReference type="AlphaFoldDB" id="A0A836HDI3"/>